<dbReference type="AlphaFoldDB" id="A0A250I9Y9"/>
<dbReference type="Proteomes" id="UP000217289">
    <property type="component" value="Chromosome"/>
</dbReference>
<dbReference type="KEGG" id="mbd:MEBOL_001453"/>
<sequence>MSERFARAFRDEGLTGLDGFHPVEVRRVRGKRRGPKSSAPPRFLFVTACFGRGALDLKRSRLRFPAPPSCPECLSVHLDTIHGFSLEPGSWQQEDIFRPRGLHGWLTVSERFARFVERHGFTNLRLTPSEEYIWEPLAPHPLPGTKHGSA</sequence>
<organism evidence="1 2">
    <name type="scientific">Melittangium boletus DSM 14713</name>
    <dbReference type="NCBI Taxonomy" id="1294270"/>
    <lineage>
        <taxon>Bacteria</taxon>
        <taxon>Pseudomonadati</taxon>
        <taxon>Myxococcota</taxon>
        <taxon>Myxococcia</taxon>
        <taxon>Myxococcales</taxon>
        <taxon>Cystobacterineae</taxon>
        <taxon>Archangiaceae</taxon>
        <taxon>Melittangium</taxon>
    </lineage>
</organism>
<evidence type="ECO:0000313" key="2">
    <source>
        <dbReference type="Proteomes" id="UP000217289"/>
    </source>
</evidence>
<accession>A0A250I9Y9</accession>
<gene>
    <name evidence="1" type="ORF">MEBOL_001453</name>
</gene>
<keyword evidence="2" id="KW-1185">Reference proteome</keyword>
<proteinExistence type="predicted"/>
<reference evidence="1 2" key="1">
    <citation type="submission" date="2017-06" db="EMBL/GenBank/DDBJ databases">
        <authorList>
            <person name="Kim H.J."/>
            <person name="Triplett B.A."/>
        </authorList>
    </citation>
    <scope>NUCLEOTIDE SEQUENCE [LARGE SCALE GENOMIC DNA]</scope>
    <source>
        <strain evidence="1 2">DSM 14713</strain>
    </source>
</reference>
<protein>
    <submittedName>
        <fullName evidence="1">Uncharacterized protein</fullName>
    </submittedName>
</protein>
<dbReference type="EMBL" id="CP022163">
    <property type="protein sequence ID" value="ATB28008.1"/>
    <property type="molecule type" value="Genomic_DNA"/>
</dbReference>
<evidence type="ECO:0000313" key="1">
    <source>
        <dbReference type="EMBL" id="ATB28008.1"/>
    </source>
</evidence>
<name>A0A250I9Y9_9BACT</name>